<reference evidence="1 2" key="1">
    <citation type="journal article" date="2006" name="Nature">
        <title>Global trends of whole-genome duplications revealed by the ciliate Paramecium tetraurelia.</title>
        <authorList>
            <consortium name="Genoscope"/>
            <person name="Aury J.-M."/>
            <person name="Jaillon O."/>
            <person name="Duret L."/>
            <person name="Noel B."/>
            <person name="Jubin C."/>
            <person name="Porcel B.M."/>
            <person name="Segurens B."/>
            <person name="Daubin V."/>
            <person name="Anthouard V."/>
            <person name="Aiach N."/>
            <person name="Arnaiz O."/>
            <person name="Billaut A."/>
            <person name="Beisson J."/>
            <person name="Blanc I."/>
            <person name="Bouhouche K."/>
            <person name="Camara F."/>
            <person name="Duharcourt S."/>
            <person name="Guigo R."/>
            <person name="Gogendeau D."/>
            <person name="Katinka M."/>
            <person name="Keller A.-M."/>
            <person name="Kissmehl R."/>
            <person name="Klotz C."/>
            <person name="Koll F."/>
            <person name="Le Moue A."/>
            <person name="Lepere C."/>
            <person name="Malinsky S."/>
            <person name="Nowacki M."/>
            <person name="Nowak J.K."/>
            <person name="Plattner H."/>
            <person name="Poulain J."/>
            <person name="Ruiz F."/>
            <person name="Serrano V."/>
            <person name="Zagulski M."/>
            <person name="Dessen P."/>
            <person name="Betermier M."/>
            <person name="Weissenbach J."/>
            <person name="Scarpelli C."/>
            <person name="Schachter V."/>
            <person name="Sperling L."/>
            <person name="Meyer E."/>
            <person name="Cohen J."/>
            <person name="Wincker P."/>
        </authorList>
    </citation>
    <scope>NUCLEOTIDE SEQUENCE [LARGE SCALE GENOMIC DNA]</scope>
    <source>
        <strain evidence="1 2">Stock d4-2</strain>
    </source>
</reference>
<proteinExistence type="predicted"/>
<dbReference type="AlphaFoldDB" id="A0CV50"/>
<dbReference type="OMA" id="RTTCEFR"/>
<dbReference type="EMBL" id="CT868196">
    <property type="protein sequence ID" value="CAK74667.1"/>
    <property type="molecule type" value="Genomic_DNA"/>
</dbReference>
<gene>
    <name evidence="1" type="ORF">GSPATT00010835001</name>
</gene>
<accession>A0CV50</accession>
<dbReference type="KEGG" id="ptm:GSPATT00010835001"/>
<sequence length="249" mass="29022">MLHQNSSDKHKKQKYILNSPKLSAGMFSNQQSVISKLISSKIKGNQQQQNISRTTCEFRAATPISPPKSQSFSNKFNYNSLSQLSRVNSNCNLDNIQQDQNKQDETNAELGDVSIRLRNNEDDVINKVQKNLKLIGEQINKKKCSQINSFLLLSWQKQLNQNCEKLIKALSLQLNSSQNFYKPSFHYESVIQLQRQLNEEKKNRLLVEEQTSKIIQSQEQQIKQYVYILQYLMQIITIQMLEQELNHKE</sequence>
<evidence type="ECO:0000313" key="2">
    <source>
        <dbReference type="Proteomes" id="UP000000600"/>
    </source>
</evidence>
<keyword evidence="2" id="KW-1185">Reference proteome</keyword>
<organism evidence="1 2">
    <name type="scientific">Paramecium tetraurelia</name>
    <dbReference type="NCBI Taxonomy" id="5888"/>
    <lineage>
        <taxon>Eukaryota</taxon>
        <taxon>Sar</taxon>
        <taxon>Alveolata</taxon>
        <taxon>Ciliophora</taxon>
        <taxon>Intramacronucleata</taxon>
        <taxon>Oligohymenophorea</taxon>
        <taxon>Peniculida</taxon>
        <taxon>Parameciidae</taxon>
        <taxon>Paramecium</taxon>
    </lineage>
</organism>
<dbReference type="Proteomes" id="UP000000600">
    <property type="component" value="Unassembled WGS sequence"/>
</dbReference>
<name>A0CV50_PARTE</name>
<dbReference type="OrthoDB" id="305033at2759"/>
<dbReference type="GeneID" id="5027849"/>
<dbReference type="InParanoid" id="A0CV50"/>
<dbReference type="RefSeq" id="XP_001442064.1">
    <property type="nucleotide sequence ID" value="XM_001442027.1"/>
</dbReference>
<dbReference type="HOGENOM" id="CLU_1028400_0_0_1"/>
<protein>
    <submittedName>
        <fullName evidence="1">Uncharacterized protein</fullName>
    </submittedName>
</protein>
<evidence type="ECO:0000313" key="1">
    <source>
        <dbReference type="EMBL" id="CAK74667.1"/>
    </source>
</evidence>